<protein>
    <submittedName>
        <fullName evidence="1">Uncharacterized protein</fullName>
    </submittedName>
</protein>
<dbReference type="Proteomes" id="UP000320055">
    <property type="component" value="Unassembled WGS sequence"/>
</dbReference>
<proteinExistence type="predicted"/>
<dbReference type="EMBL" id="CAACVJ010000223">
    <property type="protein sequence ID" value="VEP14965.1"/>
    <property type="molecule type" value="Genomic_DNA"/>
</dbReference>
<evidence type="ECO:0000313" key="2">
    <source>
        <dbReference type="Proteomes" id="UP000320055"/>
    </source>
</evidence>
<sequence length="41" mass="4608">MAAEAESVFKLNPVNKLLANKKAEIFLLFIINFSTIIIDLN</sequence>
<accession>A0A563VU86</accession>
<evidence type="ECO:0000313" key="1">
    <source>
        <dbReference type="EMBL" id="VEP14965.1"/>
    </source>
</evidence>
<name>A0A563VU86_9CYAN</name>
<gene>
    <name evidence="1" type="ORF">H1P_30041</name>
</gene>
<reference evidence="1 2" key="1">
    <citation type="submission" date="2019-01" db="EMBL/GenBank/DDBJ databases">
        <authorList>
            <person name="Brito A."/>
        </authorList>
    </citation>
    <scope>NUCLEOTIDE SEQUENCE [LARGE SCALE GENOMIC DNA]</scope>
    <source>
        <strain evidence="1">1</strain>
    </source>
</reference>
<keyword evidence="2" id="KW-1185">Reference proteome</keyword>
<dbReference type="AlphaFoldDB" id="A0A563VU86"/>
<organism evidence="1 2">
    <name type="scientific">Hyella patelloides LEGE 07179</name>
    <dbReference type="NCBI Taxonomy" id="945734"/>
    <lineage>
        <taxon>Bacteria</taxon>
        <taxon>Bacillati</taxon>
        <taxon>Cyanobacteriota</taxon>
        <taxon>Cyanophyceae</taxon>
        <taxon>Pleurocapsales</taxon>
        <taxon>Hyellaceae</taxon>
        <taxon>Hyella</taxon>
    </lineage>
</organism>